<feature type="region of interest" description="Disordered" evidence="8">
    <location>
        <begin position="127"/>
        <end position="183"/>
    </location>
</feature>
<feature type="disulfide bond" evidence="7">
    <location>
        <begin position="436"/>
        <end position="445"/>
    </location>
</feature>
<comment type="subcellular location">
    <subcellularLocation>
        <location evidence="1">Membrane</location>
        <topology evidence="1">Multi-pass membrane protein</topology>
    </subcellularLocation>
</comment>
<evidence type="ECO:0000256" key="3">
    <source>
        <dbReference type="ARBA" id="ARBA00022692"/>
    </source>
</evidence>
<feature type="transmembrane region" description="Helical" evidence="9">
    <location>
        <begin position="799"/>
        <end position="817"/>
    </location>
</feature>
<feature type="binding site" evidence="6">
    <location>
        <position position="694"/>
    </location>
    <ligand>
        <name>Na(+)</name>
        <dbReference type="ChEBI" id="CHEBI:29101"/>
        <label>1</label>
    </ligand>
</feature>
<dbReference type="InterPro" id="IPR000175">
    <property type="entry name" value="Na/ntran_symport"/>
</dbReference>
<evidence type="ECO:0000313" key="11">
    <source>
        <dbReference type="Proteomes" id="UP000663852"/>
    </source>
</evidence>
<feature type="binding site" evidence="6">
    <location>
        <position position="329"/>
    </location>
    <ligand>
        <name>Na(+)</name>
        <dbReference type="ChEBI" id="CHEBI:29101"/>
        <label>1</label>
    </ligand>
</feature>
<evidence type="ECO:0000256" key="5">
    <source>
        <dbReference type="ARBA" id="ARBA00023136"/>
    </source>
</evidence>
<evidence type="ECO:0000256" key="9">
    <source>
        <dbReference type="SAM" id="Phobius"/>
    </source>
</evidence>
<sequence length="910" mass="102495">MCRWGCPDYESTYMCKFCGTRYCSECLHGDFHGLMTQPDHCRKCNQFKCQGKRVEVVVFAPGTEPKGSKKSGKDFSPVIFSCAIICRFVFSYKSCFRTIERQIDQFLSSSSSIIQTVNIGTTVASARPVGETGRRRSGRDSLSSIVQGRPSVSMATNKKSSVTASPGSQSDMNTKRATSSGNISNAIVPTIKKESSSGFNYQTLTETSPLNMPKTRIKSKQPIRSHSSTNAELSYHIQQLRNLSKLKSTISGDGRHSNTDDRIRLTSSNLKVECDENGTGAVRTTMEVETIEASIDLPVSWKPALQQITIERDAWDHKVEFLLAVIGYAVDLGNVWRFPTIVYMNGGGAFFIPYFILLIFGGLPLFYMELALGQYHRSGVFTVWTHICPLVKGVGWATVLINFMMAMFYNTIISWAVYYLAMTIFNIRSSLPWKECHHPWNTECCVAASAHEHQYTQQLNNLTKKVLNATSLLTRSSRENCTRLVYSTEEFFFRRVQEVDKANSFNDLGKIKWELAACLFVVFIFVYFALWKGIKSSGKAVWITAIAPYAILLILLLRGITLSGSSIGIQYYLQPKMELLKSFSIWNAAATQIFFSLGPGFGVLLALSSYNKFHNNCYRDALVTSSINCATSVLAGFVVFSTLGHMADVSHKTIEQVIEDKGSELVFIVYPHTIALMNWSKLWSILFFFMLITLGIDSTFGGLESIITGLCDEFPQIFGRHRSLFVLGVLVICYLGALPTCTYGGDYIVNLMNEVSVAPALLLVVFVECIAVSWFYGVNRFSNDIKAMIGHRPSLFWRVIWYIVSPLFLLMIFYISMDNFLFGNMEIKRISFRNLPTNVQVWSYLMVFVPMLCIPAYAVYKLIITPGKDFDERLQRAIQPEEPLREHVSCLPLSGQEQQPTQQENRVDEL</sequence>
<keyword evidence="4 9" id="KW-1133">Transmembrane helix</keyword>
<keyword evidence="3 9" id="KW-0812">Transmembrane</keyword>
<dbReference type="SUPFAM" id="SSF161070">
    <property type="entry name" value="SNF-like"/>
    <property type="match status" value="1"/>
</dbReference>
<feature type="transmembrane region" description="Helical" evidence="9">
    <location>
        <begin position="841"/>
        <end position="860"/>
    </location>
</feature>
<dbReference type="InterPro" id="IPR037272">
    <property type="entry name" value="SNS_sf"/>
</dbReference>
<evidence type="ECO:0000313" key="10">
    <source>
        <dbReference type="EMBL" id="CAF1278436.1"/>
    </source>
</evidence>
<dbReference type="PANTHER" id="PTHR11616">
    <property type="entry name" value="SODIUM/CHLORIDE DEPENDENT TRANSPORTER"/>
    <property type="match status" value="1"/>
</dbReference>
<evidence type="ECO:0000256" key="8">
    <source>
        <dbReference type="SAM" id="MobiDB-lite"/>
    </source>
</evidence>
<keyword evidence="6" id="KW-0915">Sodium</keyword>
<dbReference type="GO" id="GO:0046872">
    <property type="term" value="F:metal ion binding"/>
    <property type="evidence" value="ECO:0007669"/>
    <property type="project" value="UniProtKB-KW"/>
</dbReference>
<keyword evidence="5 9" id="KW-0472">Membrane</keyword>
<accession>A0A815BZG6</accession>
<evidence type="ECO:0000256" key="2">
    <source>
        <dbReference type="ARBA" id="ARBA00022448"/>
    </source>
</evidence>
<dbReference type="GO" id="GO:0005335">
    <property type="term" value="F:serotonin:sodium:chloride symporter activity"/>
    <property type="evidence" value="ECO:0007669"/>
    <property type="project" value="TreeGrafter"/>
</dbReference>
<feature type="transmembrane region" description="Helical" evidence="9">
    <location>
        <begin position="542"/>
        <end position="573"/>
    </location>
</feature>
<evidence type="ECO:0000256" key="6">
    <source>
        <dbReference type="PIRSR" id="PIRSR600175-1"/>
    </source>
</evidence>
<name>A0A815BZG6_ADIRI</name>
<evidence type="ECO:0008006" key="12">
    <source>
        <dbReference type="Google" id="ProtNLM"/>
    </source>
</evidence>
<dbReference type="AlphaFoldDB" id="A0A815BZG6"/>
<feature type="transmembrane region" description="Helical" evidence="9">
    <location>
        <begin position="511"/>
        <end position="530"/>
    </location>
</feature>
<feature type="transmembrane region" description="Helical" evidence="9">
    <location>
        <begin position="351"/>
        <end position="372"/>
    </location>
</feature>
<feature type="transmembrane region" description="Helical" evidence="9">
    <location>
        <begin position="724"/>
        <end position="745"/>
    </location>
</feature>
<feature type="compositionally biased region" description="Polar residues" evidence="8">
    <location>
        <begin position="153"/>
        <end position="183"/>
    </location>
</feature>
<feature type="binding site" evidence="6">
    <location>
        <position position="330"/>
    </location>
    <ligand>
        <name>Na(+)</name>
        <dbReference type="ChEBI" id="CHEBI:29101"/>
        <label>1</label>
    </ligand>
</feature>
<reference evidence="10" key="1">
    <citation type="submission" date="2021-02" db="EMBL/GenBank/DDBJ databases">
        <authorList>
            <person name="Nowell W R."/>
        </authorList>
    </citation>
    <scope>NUCLEOTIDE SEQUENCE</scope>
</reference>
<dbReference type="PANTHER" id="PTHR11616:SF279">
    <property type="entry name" value="SODIUM-DEPENDENT SEROTONIN TRANSPORTER"/>
    <property type="match status" value="1"/>
</dbReference>
<dbReference type="GO" id="GO:0051378">
    <property type="term" value="F:serotonin binding"/>
    <property type="evidence" value="ECO:0007669"/>
    <property type="project" value="TreeGrafter"/>
</dbReference>
<dbReference type="GO" id="GO:0043005">
    <property type="term" value="C:neuron projection"/>
    <property type="evidence" value="ECO:0007669"/>
    <property type="project" value="TreeGrafter"/>
</dbReference>
<evidence type="ECO:0000256" key="1">
    <source>
        <dbReference type="ARBA" id="ARBA00004141"/>
    </source>
</evidence>
<dbReference type="GO" id="GO:0098793">
    <property type="term" value="C:presynapse"/>
    <property type="evidence" value="ECO:0007669"/>
    <property type="project" value="GOC"/>
</dbReference>
<gene>
    <name evidence="10" type="ORF">EDS130_LOCUS29411</name>
</gene>
<evidence type="ECO:0000256" key="7">
    <source>
        <dbReference type="PIRSR" id="PIRSR600175-2"/>
    </source>
</evidence>
<dbReference type="PROSITE" id="PS50267">
    <property type="entry name" value="NA_NEUROTRAN_SYMP_3"/>
    <property type="match status" value="1"/>
</dbReference>
<dbReference type="Proteomes" id="UP000663852">
    <property type="component" value="Unassembled WGS sequence"/>
</dbReference>
<feature type="binding site" evidence="6">
    <location>
        <position position="334"/>
    </location>
    <ligand>
        <name>Na(+)</name>
        <dbReference type="ChEBI" id="CHEBI:29101"/>
        <label>1</label>
    </ligand>
</feature>
<keyword evidence="6" id="KW-0479">Metal-binding</keyword>
<feature type="binding site" evidence="6">
    <location>
        <position position="327"/>
    </location>
    <ligand>
        <name>Na(+)</name>
        <dbReference type="ChEBI" id="CHEBI:29101"/>
        <label>1</label>
    </ligand>
</feature>
<feature type="transmembrane region" description="Helical" evidence="9">
    <location>
        <begin position="585"/>
        <end position="610"/>
    </location>
</feature>
<feature type="transmembrane region" description="Helical" evidence="9">
    <location>
        <begin position="393"/>
        <end position="421"/>
    </location>
</feature>
<feature type="binding site" evidence="6">
    <location>
        <position position="697"/>
    </location>
    <ligand>
        <name>Na(+)</name>
        <dbReference type="ChEBI" id="CHEBI:29101"/>
        <label>1</label>
    </ligand>
</feature>
<evidence type="ECO:0000256" key="4">
    <source>
        <dbReference type="ARBA" id="ARBA00022989"/>
    </source>
</evidence>
<feature type="transmembrane region" description="Helical" evidence="9">
    <location>
        <begin position="757"/>
        <end position="778"/>
    </location>
</feature>
<keyword evidence="7" id="KW-1015">Disulfide bond</keyword>
<dbReference type="GO" id="GO:0005886">
    <property type="term" value="C:plasma membrane"/>
    <property type="evidence" value="ECO:0007669"/>
    <property type="project" value="TreeGrafter"/>
</dbReference>
<comment type="caution">
    <text evidence="10">The sequence shown here is derived from an EMBL/GenBank/DDBJ whole genome shotgun (WGS) entry which is preliminary data.</text>
</comment>
<dbReference type="OrthoDB" id="6581954at2759"/>
<proteinExistence type="predicted"/>
<dbReference type="EMBL" id="CAJNOJ010000198">
    <property type="protein sequence ID" value="CAF1278436.1"/>
    <property type="molecule type" value="Genomic_DNA"/>
</dbReference>
<feature type="binding site" evidence="6">
    <location>
        <position position="596"/>
    </location>
    <ligand>
        <name>Na(+)</name>
        <dbReference type="ChEBI" id="CHEBI:29101"/>
        <label>1</label>
    </ligand>
</feature>
<feature type="binding site" evidence="6">
    <location>
        <position position="628"/>
    </location>
    <ligand>
        <name>Na(+)</name>
        <dbReference type="ChEBI" id="CHEBI:29101"/>
        <label>1</label>
    </ligand>
</feature>
<dbReference type="Pfam" id="PF00209">
    <property type="entry name" value="SNF"/>
    <property type="match status" value="1"/>
</dbReference>
<feature type="transmembrane region" description="Helical" evidence="9">
    <location>
        <begin position="622"/>
        <end position="643"/>
    </location>
</feature>
<organism evidence="10 11">
    <name type="scientific">Adineta ricciae</name>
    <name type="common">Rotifer</name>
    <dbReference type="NCBI Taxonomy" id="249248"/>
    <lineage>
        <taxon>Eukaryota</taxon>
        <taxon>Metazoa</taxon>
        <taxon>Spiralia</taxon>
        <taxon>Gnathifera</taxon>
        <taxon>Rotifera</taxon>
        <taxon>Eurotatoria</taxon>
        <taxon>Bdelloidea</taxon>
        <taxon>Adinetida</taxon>
        <taxon>Adinetidae</taxon>
        <taxon>Adineta</taxon>
    </lineage>
</organism>
<dbReference type="PRINTS" id="PR00176">
    <property type="entry name" value="NANEUSMPORT"/>
</dbReference>
<feature type="binding site" evidence="6">
    <location>
        <position position="698"/>
    </location>
    <ligand>
        <name>Na(+)</name>
        <dbReference type="ChEBI" id="CHEBI:29101"/>
        <label>1</label>
    </ligand>
</feature>
<protein>
    <recommendedName>
        <fullName evidence="12">Transporter</fullName>
    </recommendedName>
</protein>
<dbReference type="GO" id="GO:0006865">
    <property type="term" value="P:amino acid transport"/>
    <property type="evidence" value="ECO:0007669"/>
    <property type="project" value="TreeGrafter"/>
</dbReference>
<feature type="transmembrane region" description="Helical" evidence="9">
    <location>
        <begin position="682"/>
        <end position="703"/>
    </location>
</feature>
<keyword evidence="2" id="KW-0813">Transport</keyword>